<evidence type="ECO:0000256" key="2">
    <source>
        <dbReference type="ARBA" id="ARBA00022679"/>
    </source>
</evidence>
<name>A0A5L8QT40_CAMFE</name>
<accession>A0A5L8QT40</accession>
<organism evidence="8">
    <name type="scientific">Campylobacter fetus</name>
    <dbReference type="NCBI Taxonomy" id="196"/>
    <lineage>
        <taxon>Bacteria</taxon>
        <taxon>Pseudomonadati</taxon>
        <taxon>Campylobacterota</taxon>
        <taxon>Epsilonproteobacteria</taxon>
        <taxon>Campylobacterales</taxon>
        <taxon>Campylobacteraceae</taxon>
        <taxon>Campylobacter</taxon>
    </lineage>
</organism>
<evidence type="ECO:0000256" key="1">
    <source>
        <dbReference type="ARBA" id="ARBA00022676"/>
    </source>
</evidence>
<dbReference type="EMBL" id="AABTCC010000019">
    <property type="protein sequence ID" value="EAI8859511.1"/>
    <property type="molecule type" value="Genomic_DNA"/>
</dbReference>
<dbReference type="EMBL" id="AACCXM010000004">
    <property type="protein sequence ID" value="EAK0468947.1"/>
    <property type="molecule type" value="Genomic_DNA"/>
</dbReference>
<dbReference type="PANTHER" id="PTHR30160:SF7">
    <property type="entry name" value="ADP-HEPTOSE--LPS HEPTOSYLTRANSFERASE 2"/>
    <property type="match status" value="1"/>
</dbReference>
<dbReference type="Pfam" id="PF01075">
    <property type="entry name" value="Glyco_transf_9"/>
    <property type="match status" value="1"/>
</dbReference>
<dbReference type="NCBIfam" id="TIGR02195">
    <property type="entry name" value="heptsyl_trn_II"/>
    <property type="match status" value="1"/>
</dbReference>
<evidence type="ECO:0000313" key="9">
    <source>
        <dbReference type="EMBL" id="EAK0468947.1"/>
    </source>
</evidence>
<dbReference type="GO" id="GO:0005829">
    <property type="term" value="C:cytosol"/>
    <property type="evidence" value="ECO:0007669"/>
    <property type="project" value="TreeGrafter"/>
</dbReference>
<evidence type="ECO:0000313" key="8">
    <source>
        <dbReference type="EMBL" id="EAK0452671.1"/>
    </source>
</evidence>
<comment type="catalytic activity">
    <reaction evidence="5">
        <text>an L-alpha-D-Hep-(1-&gt;5)-[alpha-Kdo-(2-&gt;4)]-alpha-Kdo-(2-&gt;6)-lipid A + ADP-L-glycero-beta-D-manno-heptose = an L-alpha-D-Hep-(1-&gt;3)-L-alpha-D-Hep-(1-&gt;5)-[alpha-Kdo-(2-&gt;4)]-alpha-Kdo-(2-&gt;6)-lipid A + ADP + H(+)</text>
        <dbReference type="Rhea" id="RHEA:74071"/>
        <dbReference type="ChEBI" id="CHEBI:15378"/>
        <dbReference type="ChEBI" id="CHEBI:61506"/>
        <dbReference type="ChEBI" id="CHEBI:193068"/>
        <dbReference type="ChEBI" id="CHEBI:193069"/>
        <dbReference type="ChEBI" id="CHEBI:456216"/>
        <dbReference type="EC" id="2.4.99.24"/>
    </reaction>
</comment>
<evidence type="ECO:0000313" key="10">
    <source>
        <dbReference type="Proteomes" id="UP000535509"/>
    </source>
</evidence>
<dbReference type="EC" id="2.4.99.24" evidence="4"/>
<dbReference type="EMBL" id="AABQDW010000003">
    <property type="protein sequence ID" value="EAI5407625.1"/>
    <property type="molecule type" value="Genomic_DNA"/>
</dbReference>
<dbReference type="GO" id="GO:0009244">
    <property type="term" value="P:lipopolysaccharide core region biosynthetic process"/>
    <property type="evidence" value="ECO:0007669"/>
    <property type="project" value="TreeGrafter"/>
</dbReference>
<dbReference type="PANTHER" id="PTHR30160">
    <property type="entry name" value="TETRAACYLDISACCHARIDE 4'-KINASE-RELATED"/>
    <property type="match status" value="1"/>
</dbReference>
<dbReference type="Gene3D" id="3.40.50.2000">
    <property type="entry name" value="Glycogen Phosphorylase B"/>
    <property type="match status" value="2"/>
</dbReference>
<comment type="similarity">
    <text evidence="3">Belongs to the glycosyltransferase 9 family.</text>
</comment>
<evidence type="ECO:0000256" key="4">
    <source>
        <dbReference type="ARBA" id="ARBA00044042"/>
    </source>
</evidence>
<dbReference type="InterPro" id="IPR011910">
    <property type="entry name" value="RfaF"/>
</dbReference>
<evidence type="ECO:0000256" key="5">
    <source>
        <dbReference type="ARBA" id="ARBA00047503"/>
    </source>
</evidence>
<reference evidence="8 11" key="1">
    <citation type="submission" date="2018-05" db="EMBL/GenBank/DDBJ databases">
        <authorList>
            <consortium name="PulseNet: The National Subtyping Network for Foodborne Disease Surveillance"/>
            <person name="Tarr C.L."/>
            <person name="Trees E."/>
            <person name="Katz L.S."/>
            <person name="Carleton-Romer H.A."/>
            <person name="Stroika S."/>
            <person name="Kucerova Z."/>
            <person name="Roache K.F."/>
            <person name="Sabol A.L."/>
            <person name="Besser J."/>
            <person name="Gerner-Smidt P."/>
        </authorList>
    </citation>
    <scope>NUCLEOTIDE SEQUENCE</scope>
    <source>
        <strain evidence="8">2014D-0197</strain>
        <strain evidence="6 11">2016D-0221</strain>
        <strain evidence="9">D4313</strain>
        <strain evidence="7 10">PNUSAC001503</strain>
    </source>
</reference>
<evidence type="ECO:0000256" key="3">
    <source>
        <dbReference type="ARBA" id="ARBA00043995"/>
    </source>
</evidence>
<dbReference type="RefSeq" id="WP_002850278.1">
    <property type="nucleotide sequence ID" value="NZ_AABUZP020000015.1"/>
</dbReference>
<dbReference type="Proteomes" id="UP000557842">
    <property type="component" value="Unassembled WGS sequence"/>
</dbReference>
<keyword evidence="1" id="KW-0328">Glycosyltransferase</keyword>
<dbReference type="SUPFAM" id="SSF53756">
    <property type="entry name" value="UDP-Glycosyltransferase/glycogen phosphorylase"/>
    <property type="match status" value="1"/>
</dbReference>
<evidence type="ECO:0000313" key="7">
    <source>
        <dbReference type="EMBL" id="EAI8859511.1"/>
    </source>
</evidence>
<comment type="caution">
    <text evidence="8">The sequence shown here is derived from an EMBL/GenBank/DDBJ whole genome shotgun (WGS) entry which is preliminary data.</text>
</comment>
<dbReference type="Proteomes" id="UP000535509">
    <property type="component" value="Unassembled WGS sequence"/>
</dbReference>
<dbReference type="CDD" id="cd03789">
    <property type="entry name" value="GT9_LPS_heptosyltransferase"/>
    <property type="match status" value="1"/>
</dbReference>
<keyword evidence="10" id="KW-1185">Reference proteome</keyword>
<dbReference type="EMBL" id="AACCXK010000004">
    <property type="protein sequence ID" value="EAK0452671.1"/>
    <property type="molecule type" value="Genomic_DNA"/>
</dbReference>
<dbReference type="InterPro" id="IPR002201">
    <property type="entry name" value="Glyco_trans_9"/>
</dbReference>
<gene>
    <name evidence="8" type="primary">waaF</name>
    <name evidence="8" type="ORF">AAH17_03235</name>
    <name evidence="9" type="ORF">AAH24_06190</name>
    <name evidence="6" type="ORF">BVH53_02755</name>
    <name evidence="7" type="ORF">CX802_06705</name>
</gene>
<dbReference type="InterPro" id="IPR051199">
    <property type="entry name" value="LPS_LOS_Heptosyltrfase"/>
</dbReference>
<dbReference type="GeneID" id="61065228"/>
<dbReference type="AlphaFoldDB" id="A0A5L8QT40"/>
<dbReference type="GO" id="GO:0008713">
    <property type="term" value="F:ADP-heptose-lipopolysaccharide heptosyltransferase activity"/>
    <property type="evidence" value="ECO:0007669"/>
    <property type="project" value="UniProtKB-EC"/>
</dbReference>
<proteinExistence type="inferred from homology"/>
<protein>
    <recommendedName>
        <fullName evidence="4">lipopolysaccharide heptosyltransferase II</fullName>
        <ecNumber evidence="4">2.4.99.24</ecNumber>
    </recommendedName>
</protein>
<evidence type="ECO:0000313" key="6">
    <source>
        <dbReference type="EMBL" id="EAI5407625.1"/>
    </source>
</evidence>
<evidence type="ECO:0000313" key="11">
    <source>
        <dbReference type="Proteomes" id="UP000557842"/>
    </source>
</evidence>
<keyword evidence="2 8" id="KW-0808">Transferase</keyword>
<sequence>MRILIELPTWLGDSVMASAAVQSLALNYPNCKITFFGSEISTSIYSSYPNRENIIIDNSKKARFRLFYLLKTALNLDKFDIAISFRSHFYSKVFFKFIKADKKAIFTPTKNEIHQVQKYINFIIDCINLKKSTDELKLYFTPFKFKNKTLGINPGASYGSAKRWYPQYFANVAINLKESYEVVVFGGKNEQNICDEIALELKKNGVKYQNLCCKTTVCELASFIAGLDMFITNDSGPMHIAAAFKVPTIALFGPTKFKETSPYKNNNAKILHLDLDCMPCMKRVCPLNSHECMKNLTPKMVLDAIYTLNLQPRK</sequence>